<evidence type="ECO:0000256" key="2">
    <source>
        <dbReference type="ARBA" id="ARBA00007866"/>
    </source>
</evidence>
<dbReference type="PANTHER" id="PTHR22888">
    <property type="entry name" value="CYTOCHROME C OXIDASE, SUBUNIT II"/>
    <property type="match status" value="1"/>
</dbReference>
<dbReference type="InterPro" id="IPR002429">
    <property type="entry name" value="CcO_II-like_C"/>
</dbReference>
<keyword evidence="7 16" id="KW-0479">Metal-binding</keyword>
<evidence type="ECO:0000256" key="8">
    <source>
        <dbReference type="ARBA" id="ARBA00022982"/>
    </source>
</evidence>
<evidence type="ECO:0000256" key="4">
    <source>
        <dbReference type="ARBA" id="ARBA00022617"/>
    </source>
</evidence>
<dbReference type="SUPFAM" id="SSF46626">
    <property type="entry name" value="Cytochrome c"/>
    <property type="match status" value="1"/>
</dbReference>
<feature type="domain" description="Cytochrome c" evidence="19">
    <location>
        <begin position="215"/>
        <end position="309"/>
    </location>
</feature>
<evidence type="ECO:0000256" key="13">
    <source>
        <dbReference type="ARBA" id="ARBA00024688"/>
    </source>
</evidence>
<dbReference type="EMBL" id="CP007511">
    <property type="protein sequence ID" value="AJE16034.1"/>
    <property type="molecule type" value="Genomic_DNA"/>
</dbReference>
<feature type="domain" description="Cytochrome oxidase subunit II copper A binding" evidence="18">
    <location>
        <begin position="98"/>
        <end position="209"/>
    </location>
</feature>
<keyword evidence="5" id="KW-0679">Respiratory chain</keyword>
<dbReference type="SUPFAM" id="SSF81464">
    <property type="entry name" value="Cytochrome c oxidase subunit II-like, transmembrane region"/>
    <property type="match status" value="1"/>
</dbReference>
<evidence type="ECO:0000256" key="7">
    <source>
        <dbReference type="ARBA" id="ARBA00022723"/>
    </source>
</evidence>
<dbReference type="GO" id="GO:0016491">
    <property type="term" value="F:oxidoreductase activity"/>
    <property type="evidence" value="ECO:0007669"/>
    <property type="project" value="InterPro"/>
</dbReference>
<dbReference type="InterPro" id="IPR045187">
    <property type="entry name" value="CcO_II"/>
</dbReference>
<keyword evidence="9 17" id="KW-1133">Transmembrane helix</keyword>
<keyword evidence="8" id="KW-0249">Electron transport</keyword>
<dbReference type="PROSITE" id="PS51007">
    <property type="entry name" value="CYTC"/>
    <property type="match status" value="1"/>
</dbReference>
<comment type="function">
    <text evidence="13">Subunits I and II form the functional core of the enzyme complex. Electrons originating in cytochrome c are transferred via heme a and Cu(A) to the binuclear center formed by heme a3 and Cu(B).</text>
</comment>
<dbReference type="GO" id="GO:0004129">
    <property type="term" value="F:cytochrome-c oxidase activity"/>
    <property type="evidence" value="ECO:0007669"/>
    <property type="project" value="UniProtKB-EC"/>
</dbReference>
<dbReference type="AlphaFoldDB" id="A0A8D3Y2P9"/>
<dbReference type="InterPro" id="IPR036909">
    <property type="entry name" value="Cyt_c-like_dom_sf"/>
</dbReference>
<evidence type="ECO:0000256" key="9">
    <source>
        <dbReference type="ARBA" id="ARBA00022989"/>
    </source>
</evidence>
<feature type="transmembrane region" description="Helical" evidence="17">
    <location>
        <begin position="70"/>
        <end position="91"/>
    </location>
</feature>
<evidence type="ECO:0000256" key="17">
    <source>
        <dbReference type="SAM" id="Phobius"/>
    </source>
</evidence>
<evidence type="ECO:0000256" key="12">
    <source>
        <dbReference type="ARBA" id="ARBA00023136"/>
    </source>
</evidence>
<evidence type="ECO:0000256" key="15">
    <source>
        <dbReference type="ARBA" id="ARBA00047816"/>
    </source>
</evidence>
<evidence type="ECO:0000259" key="19">
    <source>
        <dbReference type="PROSITE" id="PS51007"/>
    </source>
</evidence>
<keyword evidence="4 16" id="KW-0349">Heme</keyword>
<keyword evidence="6 17" id="KW-0812">Transmembrane</keyword>
<sequence length="322" mass="36205">MLEGFLRLWPASASQHASDVDWLITVFTLLMGLFVLPVFFCLVLFALRYRAGRDVPRHHQSQGNWKVETTWIVLPFIGAMVLFLLSARLFYEARVPPADALEIRVTAKQWMWKFQHPGGQREINTLHVPADRPVKLVMISEDAIHSLFFPALRIKQDVLPGRYTELWFRADRTGRFDGFCAEYCGTDHSGMTAQLVIQPPAAYQQWLQQAATDGSLAEQGAALFRQFGCSGCHSERSATRAPLLQGLYGRRVALADGDEVVADAGYIRDSIMLPSKQVVAGFEPIMPTYARILDEDAVLRLTAYIQSLGEEQAIIPPKRSRP</sequence>
<organism evidence="20 21">
    <name type="scientific">Stutzerimonas balearica DSM 6083</name>
    <dbReference type="NCBI Taxonomy" id="1123016"/>
    <lineage>
        <taxon>Bacteria</taxon>
        <taxon>Pseudomonadati</taxon>
        <taxon>Pseudomonadota</taxon>
        <taxon>Gammaproteobacteria</taxon>
        <taxon>Pseudomonadales</taxon>
        <taxon>Pseudomonadaceae</taxon>
        <taxon>Stutzerimonas</taxon>
    </lineage>
</organism>
<dbReference type="InterPro" id="IPR014222">
    <property type="entry name" value="Cyt_c_oxidase_su2"/>
</dbReference>
<dbReference type="Gene3D" id="1.10.287.90">
    <property type="match status" value="1"/>
</dbReference>
<evidence type="ECO:0000313" key="21">
    <source>
        <dbReference type="Proteomes" id="UP000031271"/>
    </source>
</evidence>
<keyword evidence="3" id="KW-0813">Transport</keyword>
<comment type="subcellular location">
    <subcellularLocation>
        <location evidence="1">Membrane</location>
        <topology evidence="1">Multi-pass membrane protein</topology>
    </subcellularLocation>
</comment>
<reference evidence="20 21" key="2">
    <citation type="journal article" name="Genome Announc.">
        <title>Complete Genome Sequence of Pseudomonas balearica DSM 6083T.</title>
        <authorList>
            <person name="Bennasar-Figueras A."/>
            <person name="Salva-Serra F."/>
            <person name="Jaen-Luchoro D."/>
            <person name="Segui C."/>
            <person name="Aliaga F."/>
            <person name="Busquets A."/>
            <person name="Gomila M."/>
            <person name="Moore E.R."/>
            <person name="Lalucat J."/>
        </authorList>
    </citation>
    <scope>NUCLEOTIDE SEQUENCE [LARGE SCALE GENOMIC DNA]</scope>
    <source>
        <strain evidence="21">DSM 6083</strain>
    </source>
</reference>
<keyword evidence="11" id="KW-0186">Copper</keyword>
<protein>
    <recommendedName>
        <fullName evidence="14">Cytochrome aa3 subunit 2</fullName>
    </recommendedName>
</protein>
<gene>
    <name evidence="20" type="ORF">CL52_13705</name>
</gene>
<dbReference type="Gene3D" id="2.60.40.420">
    <property type="entry name" value="Cupredoxins - blue copper proteins"/>
    <property type="match status" value="1"/>
</dbReference>
<evidence type="ECO:0000256" key="3">
    <source>
        <dbReference type="ARBA" id="ARBA00022448"/>
    </source>
</evidence>
<dbReference type="PROSITE" id="PS50857">
    <property type="entry name" value="COX2_CUA"/>
    <property type="match status" value="1"/>
</dbReference>
<evidence type="ECO:0000256" key="14">
    <source>
        <dbReference type="ARBA" id="ARBA00031399"/>
    </source>
</evidence>
<dbReference type="GO" id="GO:0020037">
    <property type="term" value="F:heme binding"/>
    <property type="evidence" value="ECO:0007669"/>
    <property type="project" value="InterPro"/>
</dbReference>
<dbReference type="InterPro" id="IPR009056">
    <property type="entry name" value="Cyt_c-like_dom"/>
</dbReference>
<dbReference type="Pfam" id="PF00034">
    <property type="entry name" value="Cytochrom_C"/>
    <property type="match status" value="1"/>
</dbReference>
<dbReference type="InterPro" id="IPR008972">
    <property type="entry name" value="Cupredoxin"/>
</dbReference>
<dbReference type="CDD" id="cd13915">
    <property type="entry name" value="CuRO_HCO_II_like_2"/>
    <property type="match status" value="1"/>
</dbReference>
<comment type="catalytic activity">
    <reaction evidence="15">
        <text>4 Fe(II)-[cytochrome c] + O2 + 8 H(+)(in) = 4 Fe(III)-[cytochrome c] + 2 H2O + 4 H(+)(out)</text>
        <dbReference type="Rhea" id="RHEA:11436"/>
        <dbReference type="Rhea" id="RHEA-COMP:10350"/>
        <dbReference type="Rhea" id="RHEA-COMP:14399"/>
        <dbReference type="ChEBI" id="CHEBI:15377"/>
        <dbReference type="ChEBI" id="CHEBI:15378"/>
        <dbReference type="ChEBI" id="CHEBI:15379"/>
        <dbReference type="ChEBI" id="CHEBI:29033"/>
        <dbReference type="ChEBI" id="CHEBI:29034"/>
        <dbReference type="EC" id="7.1.1.9"/>
    </reaction>
</comment>
<evidence type="ECO:0000256" key="6">
    <source>
        <dbReference type="ARBA" id="ARBA00022692"/>
    </source>
</evidence>
<dbReference type="GO" id="GO:0016020">
    <property type="term" value="C:membrane"/>
    <property type="evidence" value="ECO:0007669"/>
    <property type="project" value="UniProtKB-SubCell"/>
</dbReference>
<keyword evidence="12 17" id="KW-0472">Membrane</keyword>
<evidence type="ECO:0000256" key="11">
    <source>
        <dbReference type="ARBA" id="ARBA00023008"/>
    </source>
</evidence>
<dbReference type="GO" id="GO:0005507">
    <property type="term" value="F:copper ion binding"/>
    <property type="evidence" value="ECO:0007669"/>
    <property type="project" value="InterPro"/>
</dbReference>
<evidence type="ECO:0000256" key="5">
    <source>
        <dbReference type="ARBA" id="ARBA00022660"/>
    </source>
</evidence>
<evidence type="ECO:0000256" key="1">
    <source>
        <dbReference type="ARBA" id="ARBA00004141"/>
    </source>
</evidence>
<accession>A0A8D3Y2P9</accession>
<name>A0A8D3Y2P9_9GAMM</name>
<dbReference type="Proteomes" id="UP000031271">
    <property type="component" value="Chromosome"/>
</dbReference>
<reference evidence="21" key="1">
    <citation type="submission" date="2014-03" db="EMBL/GenBank/DDBJ databases">
        <title>Complete genome of Pseudomonas balearica DSM 6083T, a sewage water isolate from an enrichment with 2-methylnaphthalene.</title>
        <authorList>
            <person name="Salva-Serra F."/>
            <person name="Jaen-Luchoro D."/>
            <person name="Busquets A."/>
            <person name="Pena A."/>
            <person name="Gomila M."/>
            <person name="Bosch R."/>
            <person name="Nogales B."/>
            <person name="Garcia-Valdes E."/>
            <person name="Lalucat J."/>
            <person name="Bennasar A."/>
        </authorList>
    </citation>
    <scope>NUCLEOTIDE SEQUENCE [LARGE SCALE GENOMIC DNA]</scope>
    <source>
        <strain evidence="21">DSM 6083</strain>
    </source>
</reference>
<evidence type="ECO:0000313" key="20">
    <source>
        <dbReference type="EMBL" id="AJE16034.1"/>
    </source>
</evidence>
<dbReference type="KEGG" id="pbm:CL52_13705"/>
<evidence type="ECO:0000256" key="10">
    <source>
        <dbReference type="ARBA" id="ARBA00023004"/>
    </source>
</evidence>
<proteinExistence type="inferred from homology"/>
<dbReference type="NCBIfam" id="TIGR02866">
    <property type="entry name" value="CoxB"/>
    <property type="match status" value="1"/>
</dbReference>
<feature type="transmembrane region" description="Helical" evidence="17">
    <location>
        <begin position="22"/>
        <end position="49"/>
    </location>
</feature>
<evidence type="ECO:0000259" key="18">
    <source>
        <dbReference type="PROSITE" id="PS50857"/>
    </source>
</evidence>
<dbReference type="GO" id="GO:0042773">
    <property type="term" value="P:ATP synthesis coupled electron transport"/>
    <property type="evidence" value="ECO:0007669"/>
    <property type="project" value="TreeGrafter"/>
</dbReference>
<evidence type="ECO:0000256" key="16">
    <source>
        <dbReference type="PROSITE-ProRule" id="PRU00433"/>
    </source>
</evidence>
<dbReference type="InterPro" id="IPR036257">
    <property type="entry name" value="Cyt_c_oxidase_su2_TM_sf"/>
</dbReference>
<dbReference type="PANTHER" id="PTHR22888:SF9">
    <property type="entry name" value="CYTOCHROME C OXIDASE SUBUNIT 2"/>
    <property type="match status" value="1"/>
</dbReference>
<dbReference type="Pfam" id="PF00116">
    <property type="entry name" value="COX2"/>
    <property type="match status" value="1"/>
</dbReference>
<comment type="similarity">
    <text evidence="2">Belongs to the cytochrome c oxidase subunit 2 family.</text>
</comment>
<dbReference type="SUPFAM" id="SSF49503">
    <property type="entry name" value="Cupredoxins"/>
    <property type="match status" value="1"/>
</dbReference>
<keyword evidence="10 16" id="KW-0408">Iron</keyword>